<dbReference type="AlphaFoldDB" id="A0A7C3WT73"/>
<dbReference type="Gene3D" id="1.10.10.1550">
    <property type="entry name" value="ROS/MUCR transcriptional regulator protein"/>
    <property type="match status" value="1"/>
</dbReference>
<comment type="caution">
    <text evidence="2">The sequence shown here is derived from an EMBL/GenBank/DDBJ whole genome shotgun (WGS) entry which is preliminary data.</text>
</comment>
<dbReference type="GO" id="GO:0003677">
    <property type="term" value="F:DNA binding"/>
    <property type="evidence" value="ECO:0007669"/>
    <property type="project" value="InterPro"/>
</dbReference>
<dbReference type="InterPro" id="IPR008807">
    <property type="entry name" value="ROS_MUCR"/>
</dbReference>
<reference evidence="2" key="1">
    <citation type="journal article" date="2020" name="mSystems">
        <title>Genome- and Community-Level Interaction Insights into Carbon Utilization and Element Cycling Functions of Hydrothermarchaeota in Hydrothermal Sediment.</title>
        <authorList>
            <person name="Zhou Z."/>
            <person name="Liu Y."/>
            <person name="Xu W."/>
            <person name="Pan J."/>
            <person name="Luo Z.H."/>
            <person name="Li M."/>
        </authorList>
    </citation>
    <scope>NUCLEOTIDE SEQUENCE [LARGE SCALE GENOMIC DNA]</scope>
    <source>
        <strain evidence="2">SpSt-776</strain>
    </source>
</reference>
<proteinExistence type="inferred from homology"/>
<sequence length="147" mass="16924">MASEVLKLTAQIVISHASMTELTPKELVEEIKDVYNTLMALERGEALTGEIPVEKPKEAEVVKKPPIPLDEIVKDKYVVCLECGKKMRTLKAHLRKAHHLTPAEYFQRYNLDPKKFPLVCKEYSEQRRRLAKEKGLGEKGLRRRRSV</sequence>
<accession>A0A7C3WT73</accession>
<dbReference type="GO" id="GO:0006355">
    <property type="term" value="P:regulation of DNA-templated transcription"/>
    <property type="evidence" value="ECO:0007669"/>
    <property type="project" value="InterPro"/>
</dbReference>
<comment type="similarity">
    <text evidence="1">Belongs to the ros/MucR family.</text>
</comment>
<dbReference type="InterPro" id="IPR041920">
    <property type="entry name" value="ROS/MUCR_sf"/>
</dbReference>
<organism evidence="2">
    <name type="scientific">Desulfobacca acetoxidans</name>
    <dbReference type="NCBI Taxonomy" id="60893"/>
    <lineage>
        <taxon>Bacteria</taxon>
        <taxon>Pseudomonadati</taxon>
        <taxon>Thermodesulfobacteriota</taxon>
        <taxon>Desulfobaccia</taxon>
        <taxon>Desulfobaccales</taxon>
        <taxon>Desulfobaccaceae</taxon>
        <taxon>Desulfobacca</taxon>
    </lineage>
</organism>
<name>A0A7C3WT73_9BACT</name>
<dbReference type="GO" id="GO:0008270">
    <property type="term" value="F:zinc ion binding"/>
    <property type="evidence" value="ECO:0007669"/>
    <property type="project" value="InterPro"/>
</dbReference>
<protein>
    <submittedName>
        <fullName evidence="2">MucR family transcriptional regulator</fullName>
    </submittedName>
</protein>
<evidence type="ECO:0000256" key="1">
    <source>
        <dbReference type="ARBA" id="ARBA00007031"/>
    </source>
</evidence>
<evidence type="ECO:0000313" key="2">
    <source>
        <dbReference type="EMBL" id="HGB14677.1"/>
    </source>
</evidence>
<dbReference type="EMBL" id="DTHB01000042">
    <property type="protein sequence ID" value="HGB14677.1"/>
    <property type="molecule type" value="Genomic_DNA"/>
</dbReference>
<dbReference type="Pfam" id="PF05443">
    <property type="entry name" value="ROS_MUCR"/>
    <property type="match status" value="1"/>
</dbReference>
<gene>
    <name evidence="2" type="ORF">ENV62_05515</name>
</gene>